<evidence type="ECO:0000313" key="1">
    <source>
        <dbReference type="EMBL" id="CDM89451.1"/>
    </source>
</evidence>
<dbReference type="Gene3D" id="2.10.260.10">
    <property type="match status" value="1"/>
</dbReference>
<dbReference type="RefSeq" id="WP_046336694.1">
    <property type="nucleotide sequence ID" value="NZ_CAWMEF010000001.1"/>
</dbReference>
<dbReference type="EMBL" id="FO818637">
    <property type="protein sequence ID" value="CDM89451.1"/>
    <property type="molecule type" value="Genomic_DNA"/>
</dbReference>
<accession>A0A0B6X8F8</accession>
<proteinExistence type="predicted"/>
<reference evidence="1 2" key="1">
    <citation type="submission" date="2014-02" db="EMBL/GenBank/DDBJ databases">
        <authorList>
            <person name="Genoscope - CEA"/>
        </authorList>
    </citation>
    <scope>NUCLEOTIDE SEQUENCE [LARGE SCALE GENOMIC DNA]</scope>
    <source>
        <strain evidence="1 2">CS03</strain>
    </source>
</reference>
<name>A0A0B6X8F8_XENBV</name>
<dbReference type="AlphaFoldDB" id="A0A0B6X8F8"/>
<dbReference type="Proteomes" id="UP000032930">
    <property type="component" value="Chromosome"/>
</dbReference>
<dbReference type="KEGG" id="xbv:XBW1_2094"/>
<protein>
    <submittedName>
        <fullName evidence="1">Putative counterpart of the neighbouring MazF-like antitoxin</fullName>
    </submittedName>
</protein>
<evidence type="ECO:0000313" key="2">
    <source>
        <dbReference type="Proteomes" id="UP000032930"/>
    </source>
</evidence>
<gene>
    <name evidence="1" type="ORF">XBW1_2094</name>
</gene>
<organism evidence="1 2">
    <name type="scientific">Xenorhabdus bovienii</name>
    <name type="common">Xenorhabdus nematophila subsp. bovienii</name>
    <dbReference type="NCBI Taxonomy" id="40576"/>
    <lineage>
        <taxon>Bacteria</taxon>
        <taxon>Pseudomonadati</taxon>
        <taxon>Pseudomonadota</taxon>
        <taxon>Gammaproteobacteria</taxon>
        <taxon>Enterobacterales</taxon>
        <taxon>Morganellaceae</taxon>
        <taxon>Xenorhabdus</taxon>
    </lineage>
</organism>
<sequence length="87" mass="9454">MSITKLRQQGGAVVMTIPSEILAAKGWSVGMVMKINSVGEAMNTIPLKHTPRGRKSVSEILSDVDIAEIQKLNEQLGDHETVGRELI</sequence>